<sequence>MGLSSGNLFDQVQLLLETTQSQVNIVQTNSYPCGQPITADGPSRMWLLTSLTGGQVYVISSATTEKVMKTIPFQYRNSLAYERYYDDCSAGQNFYFPVDSESQTVNILIDGELSGDPQYIHPDGTNDTYMVTNIFNDYSANTRLDQIIGQCDNNWRQVEGRCYRFFAVPQSWDQAKAACAVDKAILVTVFDQKIEDYLYCKFLFKIMKVTKFHSKE</sequence>
<dbReference type="WBParaSite" id="PSU_v2.g7962.t1">
    <property type="protein sequence ID" value="PSU_v2.g7962.t1"/>
    <property type="gene ID" value="PSU_v2.g7962"/>
</dbReference>
<dbReference type="InterPro" id="IPR053295">
    <property type="entry name" value="Innate_immunity_reg"/>
</dbReference>
<dbReference type="AlphaFoldDB" id="A0A914ZCI1"/>
<dbReference type="InterPro" id="IPR016187">
    <property type="entry name" value="CTDL_fold"/>
</dbReference>
<reference evidence="2" key="1">
    <citation type="submission" date="2022-11" db="UniProtKB">
        <authorList>
            <consortium name="WormBaseParasite"/>
        </authorList>
    </citation>
    <scope>IDENTIFICATION</scope>
</reference>
<organism evidence="1 2">
    <name type="scientific">Panagrolaimus superbus</name>
    <dbReference type="NCBI Taxonomy" id="310955"/>
    <lineage>
        <taxon>Eukaryota</taxon>
        <taxon>Metazoa</taxon>
        <taxon>Ecdysozoa</taxon>
        <taxon>Nematoda</taxon>
        <taxon>Chromadorea</taxon>
        <taxon>Rhabditida</taxon>
        <taxon>Tylenchina</taxon>
        <taxon>Panagrolaimomorpha</taxon>
        <taxon>Panagrolaimoidea</taxon>
        <taxon>Panagrolaimidae</taxon>
        <taxon>Panagrolaimus</taxon>
    </lineage>
</organism>
<dbReference type="Gene3D" id="3.10.100.10">
    <property type="entry name" value="Mannose-Binding Protein A, subunit A"/>
    <property type="match status" value="1"/>
</dbReference>
<dbReference type="InterPro" id="IPR016186">
    <property type="entry name" value="C-type_lectin-like/link_sf"/>
</dbReference>
<evidence type="ECO:0000313" key="1">
    <source>
        <dbReference type="Proteomes" id="UP000887577"/>
    </source>
</evidence>
<dbReference type="SUPFAM" id="SSF56436">
    <property type="entry name" value="C-type lectin-like"/>
    <property type="match status" value="1"/>
</dbReference>
<accession>A0A914ZCI1</accession>
<dbReference type="Proteomes" id="UP000887577">
    <property type="component" value="Unplaced"/>
</dbReference>
<evidence type="ECO:0000313" key="2">
    <source>
        <dbReference type="WBParaSite" id="PSU_v2.g7962.t1"/>
    </source>
</evidence>
<proteinExistence type="predicted"/>
<name>A0A914ZCI1_9BILA</name>
<protein>
    <submittedName>
        <fullName evidence="2">C-type lectin domain-containing protein</fullName>
    </submittedName>
</protein>
<dbReference type="PANTHER" id="PTHR47324">
    <property type="entry name" value="PROTEIN IRG-7-RELATED"/>
    <property type="match status" value="1"/>
</dbReference>
<dbReference type="PANTHER" id="PTHR47324:SF2">
    <property type="entry name" value="EGF-LIKE DOMAIN-CONTAINING PROTEIN-RELATED"/>
    <property type="match status" value="1"/>
</dbReference>
<keyword evidence="1" id="KW-1185">Reference proteome</keyword>